<reference evidence="1 2" key="1">
    <citation type="submission" date="2023-06" db="EMBL/GenBank/DDBJ databases">
        <title>Pelomonas sp. PFR6 16S ribosomal RNA gene Genome sequencing and assembly.</title>
        <authorList>
            <person name="Woo H."/>
        </authorList>
    </citation>
    <scope>NUCLEOTIDE SEQUENCE [LARGE SCALE GENOMIC DNA]</scope>
    <source>
        <strain evidence="1 2">PFR6</strain>
    </source>
</reference>
<gene>
    <name evidence="1" type="ORF">QWJ38_23325</name>
</gene>
<accession>A0ABT8E097</accession>
<dbReference type="NCBIfam" id="TIGR02574">
    <property type="entry name" value="stabl_TIGR02574"/>
    <property type="match status" value="1"/>
</dbReference>
<dbReference type="Proteomes" id="UP001228044">
    <property type="component" value="Unassembled WGS sequence"/>
</dbReference>
<dbReference type="InterPro" id="IPR013406">
    <property type="entry name" value="CHP02574_addiction_mod"/>
</dbReference>
<proteinExistence type="predicted"/>
<keyword evidence="2" id="KW-1185">Reference proteome</keyword>
<dbReference type="EMBL" id="JAUHHC010000008">
    <property type="protein sequence ID" value="MDN3923229.1"/>
    <property type="molecule type" value="Genomic_DNA"/>
</dbReference>
<evidence type="ECO:0000313" key="2">
    <source>
        <dbReference type="Proteomes" id="UP001228044"/>
    </source>
</evidence>
<sequence>MSDPVAELLAQAMALQPEERVRLAEALLARLDPHDTDGGSAWYVELRRRIDEFERGAVQLIPAEQAYLQVRGSLARRRR</sequence>
<organism evidence="1 2">
    <name type="scientific">Roseateles violae</name>
    <dbReference type="NCBI Taxonomy" id="3058042"/>
    <lineage>
        <taxon>Bacteria</taxon>
        <taxon>Pseudomonadati</taxon>
        <taxon>Pseudomonadota</taxon>
        <taxon>Betaproteobacteria</taxon>
        <taxon>Burkholderiales</taxon>
        <taxon>Sphaerotilaceae</taxon>
        <taxon>Roseateles</taxon>
    </lineage>
</organism>
<name>A0ABT8E097_9BURK</name>
<dbReference type="RefSeq" id="WP_290361539.1">
    <property type="nucleotide sequence ID" value="NZ_JAUHHC010000008.1"/>
</dbReference>
<dbReference type="Pfam" id="PF09720">
    <property type="entry name" value="Unstab_antitox"/>
    <property type="match status" value="1"/>
</dbReference>
<evidence type="ECO:0000313" key="1">
    <source>
        <dbReference type="EMBL" id="MDN3923229.1"/>
    </source>
</evidence>
<comment type="caution">
    <text evidence="1">The sequence shown here is derived from an EMBL/GenBank/DDBJ whole genome shotgun (WGS) entry which is preliminary data.</text>
</comment>
<protein>
    <submittedName>
        <fullName evidence="1">Addiction module protein</fullName>
    </submittedName>
</protein>